<sequence>MSAIPPPPTNRLAESSSRYLRQHANDPVAWQPYGQAAFDLADSLDRPLLLSIGYSACHWCHVMAHETFNKPEIADFLNNHFICIKVDREEHPDVDALYMEALIAQQGNGGWPITVFATATGVPIYCATYLPPYTSAHLPGLLPIAEKIIRLRDEQPETLLEASREYESALSSQHALPQTSDLELDSTLVLEQMITELWERFDPEFGGFGNQPKFPQPYVLDILWRSRRLADDPARVEKMVTTTLKALANGGIHDHIDGGFFRYSTDRFWITPHFEKMLYDQAGLLSLFATVAVDTDDEDLRWVARRIFSFAVATLKLENGLYASSTDADAEGDEGGYYLLGAKELKELLADEYDTFAQFYGVSAGGNFEGRSILHRPTGASPQPNSQVSPMLPKVSSYRRDRTELGIDDKATCDGNAAWAAALLRAGRFLSDSEMLNEGLQLIERIRAMFREGDDLFHVSYQQTANIDGFASDYVNYAGGMLEAFTSTGEVRWIDEASWALKRAITLFTSANGPELAIGRRGGTLPFQSFDRYDGATPSTNSLFAWLTHRVGFITDDSELQETARQVIHAYLPLIARVPASFSILCWVHTELELGTTEVLIPGHGHQQLVDVALSNTRGDLIVVHGDATPLLTGLESGSAYLCQNRVCHLPTTDPAALRSALERIE</sequence>
<reference evidence="2 3" key="1">
    <citation type="submission" date="2015-01" db="EMBL/GenBank/DDBJ databases">
        <title>Draft genome of the acidophilic iron oxidizer Ferrimicrobium acidiphilum strain T23.</title>
        <authorList>
            <person name="Poehlein A."/>
            <person name="Eisen S."/>
            <person name="Schloemann M."/>
            <person name="Johnson B.D."/>
            <person name="Daniel R."/>
            <person name="Muehling M."/>
        </authorList>
    </citation>
    <scope>NUCLEOTIDE SEQUENCE [LARGE SCALE GENOMIC DNA]</scope>
    <source>
        <strain evidence="2 3">T23</strain>
    </source>
</reference>
<accession>A0A0D8FU97</accession>
<feature type="domain" description="Spermatogenesis-associated protein 20-like TRX" evidence="1">
    <location>
        <begin position="9"/>
        <end position="170"/>
    </location>
</feature>
<dbReference type="PANTHER" id="PTHR42899:SF1">
    <property type="entry name" value="SPERMATOGENESIS-ASSOCIATED PROTEIN 20"/>
    <property type="match status" value="1"/>
</dbReference>
<dbReference type="AlphaFoldDB" id="A0A0D8FU97"/>
<dbReference type="InterPro" id="IPR036249">
    <property type="entry name" value="Thioredoxin-like_sf"/>
</dbReference>
<comment type="caution">
    <text evidence="2">The sequence shown here is derived from an EMBL/GenBank/DDBJ whole genome shotgun (WGS) entry which is preliminary data.</text>
</comment>
<name>A0A0D8FU97_9ACTN</name>
<evidence type="ECO:0000259" key="1">
    <source>
        <dbReference type="Pfam" id="PF03190"/>
    </source>
</evidence>
<gene>
    <name evidence="2" type="ORF">FEAC_24480</name>
</gene>
<protein>
    <recommendedName>
        <fullName evidence="1">Spermatogenesis-associated protein 20-like TRX domain-containing protein</fullName>
    </recommendedName>
</protein>
<dbReference type="InterPro" id="IPR004879">
    <property type="entry name" value="Ssp411-like_TRX"/>
</dbReference>
<evidence type="ECO:0000313" key="2">
    <source>
        <dbReference type="EMBL" id="KJE75817.1"/>
    </source>
</evidence>
<dbReference type="EMBL" id="JXUW01000028">
    <property type="protein sequence ID" value="KJE75817.1"/>
    <property type="molecule type" value="Genomic_DNA"/>
</dbReference>
<dbReference type="PATRIC" id="fig|1121877.4.peg.2732"/>
<dbReference type="CDD" id="cd02955">
    <property type="entry name" value="SSP411"/>
    <property type="match status" value="1"/>
</dbReference>
<dbReference type="STRING" id="1121877.FEAC_24480"/>
<dbReference type="GeneID" id="78373478"/>
<dbReference type="RefSeq" id="WP_160290389.1">
    <property type="nucleotide sequence ID" value="NZ_JQKF01000027.1"/>
</dbReference>
<dbReference type="SUPFAM" id="SSF52833">
    <property type="entry name" value="Thioredoxin-like"/>
    <property type="match status" value="1"/>
</dbReference>
<dbReference type="Pfam" id="PF03190">
    <property type="entry name" value="Thioredox_DsbH"/>
    <property type="match status" value="1"/>
</dbReference>
<proteinExistence type="predicted"/>
<keyword evidence="3" id="KW-1185">Reference proteome</keyword>
<dbReference type="InterPro" id="IPR008928">
    <property type="entry name" value="6-hairpin_glycosidase_sf"/>
</dbReference>
<dbReference type="PANTHER" id="PTHR42899">
    <property type="entry name" value="SPERMATOGENESIS-ASSOCIATED PROTEIN 20"/>
    <property type="match status" value="1"/>
</dbReference>
<dbReference type="InterPro" id="IPR024705">
    <property type="entry name" value="Ssp411"/>
</dbReference>
<dbReference type="GO" id="GO:0005975">
    <property type="term" value="P:carbohydrate metabolic process"/>
    <property type="evidence" value="ECO:0007669"/>
    <property type="project" value="InterPro"/>
</dbReference>
<organism evidence="2 3">
    <name type="scientific">Ferrimicrobium acidiphilum DSM 19497</name>
    <dbReference type="NCBI Taxonomy" id="1121877"/>
    <lineage>
        <taxon>Bacteria</taxon>
        <taxon>Bacillati</taxon>
        <taxon>Actinomycetota</taxon>
        <taxon>Acidimicrobiia</taxon>
        <taxon>Acidimicrobiales</taxon>
        <taxon>Acidimicrobiaceae</taxon>
        <taxon>Ferrimicrobium</taxon>
    </lineage>
</organism>
<dbReference type="eggNOG" id="COG1331">
    <property type="taxonomic scope" value="Bacteria"/>
</dbReference>
<dbReference type="SUPFAM" id="SSF48208">
    <property type="entry name" value="Six-hairpin glycosidases"/>
    <property type="match status" value="1"/>
</dbReference>
<dbReference type="Proteomes" id="UP000032336">
    <property type="component" value="Unassembled WGS sequence"/>
</dbReference>
<dbReference type="PIRSF" id="PIRSF006402">
    <property type="entry name" value="UCP006402_thioredoxin"/>
    <property type="match status" value="1"/>
</dbReference>
<evidence type="ECO:0000313" key="3">
    <source>
        <dbReference type="Proteomes" id="UP000032336"/>
    </source>
</evidence>
<dbReference type="Gene3D" id="3.40.30.10">
    <property type="entry name" value="Glutaredoxin"/>
    <property type="match status" value="1"/>
</dbReference>